<dbReference type="Pfam" id="PF03810">
    <property type="entry name" value="IBN_N"/>
    <property type="match status" value="1"/>
</dbReference>
<keyword evidence="6" id="KW-1185">Reference proteome</keyword>
<dbReference type="InterPro" id="IPR011989">
    <property type="entry name" value="ARM-like"/>
</dbReference>
<dbReference type="PANTHER" id="PTHR11223">
    <property type="entry name" value="EXPORTIN 1/5"/>
    <property type="match status" value="1"/>
</dbReference>
<organism evidence="5 6">
    <name type="scientific">Anopheles dirus</name>
    <dbReference type="NCBI Taxonomy" id="7168"/>
    <lineage>
        <taxon>Eukaryota</taxon>
        <taxon>Metazoa</taxon>
        <taxon>Ecdysozoa</taxon>
        <taxon>Arthropoda</taxon>
        <taxon>Hexapoda</taxon>
        <taxon>Insecta</taxon>
        <taxon>Pterygota</taxon>
        <taxon>Neoptera</taxon>
        <taxon>Endopterygota</taxon>
        <taxon>Diptera</taxon>
        <taxon>Nematocera</taxon>
        <taxon>Culicoidea</taxon>
        <taxon>Culicidae</taxon>
        <taxon>Anophelinae</taxon>
        <taxon>Anopheles</taxon>
    </lineage>
</organism>
<dbReference type="Proteomes" id="UP000075884">
    <property type="component" value="Unassembled WGS sequence"/>
</dbReference>
<dbReference type="InterPro" id="IPR016024">
    <property type="entry name" value="ARM-type_fold"/>
</dbReference>
<dbReference type="AlphaFoldDB" id="A0A182N2W6"/>
<dbReference type="InterPro" id="IPR045065">
    <property type="entry name" value="XPO1/5"/>
</dbReference>
<dbReference type="GO" id="GO:0042565">
    <property type="term" value="C:RNA nuclear export complex"/>
    <property type="evidence" value="ECO:0007669"/>
    <property type="project" value="TreeGrafter"/>
</dbReference>
<dbReference type="PANTHER" id="PTHR11223:SF3">
    <property type="entry name" value="EXPORTIN-5"/>
    <property type="match status" value="1"/>
</dbReference>
<dbReference type="Pfam" id="PF08389">
    <property type="entry name" value="Xpo1"/>
    <property type="match status" value="1"/>
</dbReference>
<dbReference type="GO" id="GO:0005049">
    <property type="term" value="F:nuclear export signal receptor activity"/>
    <property type="evidence" value="ECO:0007669"/>
    <property type="project" value="InterPro"/>
</dbReference>
<dbReference type="GO" id="GO:0003723">
    <property type="term" value="F:RNA binding"/>
    <property type="evidence" value="ECO:0007669"/>
    <property type="project" value="TreeGrafter"/>
</dbReference>
<feature type="domain" description="Importin N-terminal" evidence="2">
    <location>
        <begin position="78"/>
        <end position="141"/>
    </location>
</feature>
<dbReference type="GO" id="GO:0006611">
    <property type="term" value="P:protein export from nucleus"/>
    <property type="evidence" value="ECO:0007669"/>
    <property type="project" value="InterPro"/>
</dbReference>
<comment type="similarity">
    <text evidence="1">Belongs to the exportin family.</text>
</comment>
<dbReference type="InterPro" id="IPR013598">
    <property type="entry name" value="Exportin-1/Importin-b-like"/>
</dbReference>
<evidence type="ECO:0000313" key="5">
    <source>
        <dbReference type="EnsemblMetazoa" id="ADIR001978-PA"/>
    </source>
</evidence>
<dbReference type="GO" id="GO:0005634">
    <property type="term" value="C:nucleus"/>
    <property type="evidence" value="ECO:0007669"/>
    <property type="project" value="TreeGrafter"/>
</dbReference>
<evidence type="ECO:0000313" key="6">
    <source>
        <dbReference type="Proteomes" id="UP000075884"/>
    </source>
</evidence>
<dbReference type="EnsemblMetazoa" id="ADIR001978-RA">
    <property type="protein sequence ID" value="ADIR001978-PA"/>
    <property type="gene ID" value="ADIR001978"/>
</dbReference>
<protein>
    <recommendedName>
        <fullName evidence="7">Importin N-terminal domain-containing protein</fullName>
    </recommendedName>
</protein>
<feature type="domain" description="Exportin-1/Importin-beta-like" evidence="3">
    <location>
        <begin position="155"/>
        <end position="315"/>
    </location>
</feature>
<evidence type="ECO:0000259" key="3">
    <source>
        <dbReference type="Pfam" id="PF08389"/>
    </source>
</evidence>
<sequence length="1277" mass="142019">FESAECGAPCGSLPACLSAWRESRDSRRVASVTDRLSDPCLTMEISHEVVQLANELARAVKITMDPEAPQQARMDAYVACERFKDVSPLCAQAGLSLVTGNYPPIVRHFGLQLIEHTIKFNWNSISQQEKIFIKEHAMKLLNGGVGEAQDQTIAHIKDGVSRIIVEMIKREWPQQWTTLLVELSDACAHGMAQTELVLLVFLRLVEDVALLQTIESNQRRKDIYQALTVNMSEIFNFFLRLIELHVGEFRSATAISDKHKAHGHSRVVQVALQTLTGFVEWVSINHIMAANGRLLQILCILLTDVEFQQPAADCLGQIANRRGQLKDRKPLLLLFEDAPVDHYYQAATQTERLGTEAYYMFQKKLVQVLGGLAAQLTALWGKEDCQPVRPHCLATFLGTVLIFTRHASYSLAHPAALIWTCLLKHEQIAKEPLLLEYIPKVIEVIGPKIVKVNYPGTRPTAVTMHPQTFASLDYDGEEEWLVFFFRCRTDFLEIFRQATLIAPLVTFSYCEHWLSARLQKTATTERNAGCCSVTDPVYLEWDALTNVLDGVLSRILMVTERPSVAAGLRLLEECLKVESTDPLILSVLLSCISSLFVFLSMSSCQITAANCVAMTGVQLLPRVLEKIFASLVFQEAGETRHTRTVAVKNLRRHAAALMVKIAHKYPLLLLPIFDQINTSVKNLMLQPERLSKVEQVTLLEALLLISNHFCDFERQSGFVAEVIREGVSIWGGLLVPVVKSAHTFVDYVGLSKPAIEPFATAVEDPYNVNRRQLTYALNLVLGVIKRCSWPDDPDRCSRGGFVVALTESGNPICRNPATSHVVPLLPHILSLMRCLNELWKPDALQSFSGSFRNANGMQESEKRQLLGVSPVLQDPLDPSQKLPPTAFGRMQTFLSSVFEHCYHMMGSAGPSLGRDLYALPGIANAIVGSVFASLEYVPDFRLRTIVRVFLKPFIYSCPPVFHEPVLLPIFAHFVPFMLTRLTARWHYITSLYESGELGEDVSDTQEVLEDMLNRTLTREYIDVLKVALVGSTIDPTVASSTDAAMAGGMDHDDQSMDGAPQALTRAAQSAMTSEVISDLGGKLLRNQYTSNPIVMTVLSVLSWNDSTSSLKATFLSGPIIRFLAAEQLITETLASHIIIAVLKALQLHGQHESNQTSLITLGVQAYEILRPKFPTILEVLQQIPNVSAGDIQKLDEKISSGSTKGNKIDKAKKDLFKKITTHIIGRTVGEHGRKEVKILNLPPIVPPPNHHSSRTNAFSLLESNQESGLAHLFVRRS</sequence>
<dbReference type="InterPro" id="IPR001494">
    <property type="entry name" value="Importin-beta_N"/>
</dbReference>
<feature type="domain" description="Exportin-5 C-terminal" evidence="4">
    <location>
        <begin position="356"/>
        <end position="1226"/>
    </location>
</feature>
<dbReference type="FunFam" id="1.25.10.10:FF:000588">
    <property type="entry name" value="exportin-5 isoform X2"/>
    <property type="match status" value="1"/>
</dbReference>
<evidence type="ECO:0000259" key="2">
    <source>
        <dbReference type="Pfam" id="PF03810"/>
    </source>
</evidence>
<name>A0A182N2W6_9DIPT</name>
<dbReference type="GO" id="GO:0005737">
    <property type="term" value="C:cytoplasm"/>
    <property type="evidence" value="ECO:0007669"/>
    <property type="project" value="TreeGrafter"/>
</dbReference>
<dbReference type="VEuPathDB" id="VectorBase:ADIR001978"/>
<reference evidence="5" key="2">
    <citation type="submission" date="2020-05" db="UniProtKB">
        <authorList>
            <consortium name="EnsemblMetazoa"/>
        </authorList>
    </citation>
    <scope>IDENTIFICATION</scope>
    <source>
        <strain evidence="5">WRAIR2</strain>
    </source>
</reference>
<proteinExistence type="inferred from homology"/>
<dbReference type="GO" id="GO:0006405">
    <property type="term" value="P:RNA export from nucleus"/>
    <property type="evidence" value="ECO:0007669"/>
    <property type="project" value="TreeGrafter"/>
</dbReference>
<evidence type="ECO:0000256" key="1">
    <source>
        <dbReference type="ARBA" id="ARBA00009466"/>
    </source>
</evidence>
<dbReference type="GO" id="GO:0031267">
    <property type="term" value="F:small GTPase binding"/>
    <property type="evidence" value="ECO:0007669"/>
    <property type="project" value="InterPro"/>
</dbReference>
<dbReference type="SUPFAM" id="SSF48371">
    <property type="entry name" value="ARM repeat"/>
    <property type="match status" value="1"/>
</dbReference>
<reference evidence="6" key="1">
    <citation type="submission" date="2013-03" db="EMBL/GenBank/DDBJ databases">
        <title>The Genome Sequence of Anopheles dirus WRAIR2.</title>
        <authorList>
            <consortium name="The Broad Institute Genomics Platform"/>
            <person name="Neafsey D.E."/>
            <person name="Walton C."/>
            <person name="Walker B."/>
            <person name="Young S.K."/>
            <person name="Zeng Q."/>
            <person name="Gargeya S."/>
            <person name="Fitzgerald M."/>
            <person name="Haas B."/>
            <person name="Abouelleil A."/>
            <person name="Allen A.W."/>
            <person name="Alvarado L."/>
            <person name="Arachchi H.M."/>
            <person name="Berlin A.M."/>
            <person name="Chapman S.B."/>
            <person name="Gainer-Dewar J."/>
            <person name="Goldberg J."/>
            <person name="Griggs A."/>
            <person name="Gujja S."/>
            <person name="Hansen M."/>
            <person name="Howarth C."/>
            <person name="Imamovic A."/>
            <person name="Ireland A."/>
            <person name="Larimer J."/>
            <person name="McCowan C."/>
            <person name="Murphy C."/>
            <person name="Pearson M."/>
            <person name="Poon T.W."/>
            <person name="Priest M."/>
            <person name="Roberts A."/>
            <person name="Saif S."/>
            <person name="Shea T."/>
            <person name="Sisk P."/>
            <person name="Sykes S."/>
            <person name="Wortman J."/>
            <person name="Nusbaum C."/>
            <person name="Birren B."/>
        </authorList>
    </citation>
    <scope>NUCLEOTIDE SEQUENCE [LARGE SCALE GENOMIC DNA]</scope>
    <source>
        <strain evidence="6">WRAIR2</strain>
    </source>
</reference>
<dbReference type="STRING" id="7168.A0A182N2W6"/>
<dbReference type="Pfam" id="PF19273">
    <property type="entry name" value="Exportin-5"/>
    <property type="match status" value="1"/>
</dbReference>
<dbReference type="Gene3D" id="1.25.10.10">
    <property type="entry name" value="Leucine-rich Repeat Variant"/>
    <property type="match status" value="1"/>
</dbReference>
<evidence type="ECO:0008006" key="7">
    <source>
        <dbReference type="Google" id="ProtNLM"/>
    </source>
</evidence>
<accession>A0A182N2W6</accession>
<dbReference type="InterPro" id="IPR045478">
    <property type="entry name" value="Exportin-5_C"/>
</dbReference>
<evidence type="ECO:0000259" key="4">
    <source>
        <dbReference type="Pfam" id="PF19273"/>
    </source>
</evidence>